<name>A0AA88P6X0_9TELE</name>
<sequence length="103" mass="12060">MGFDDAAIFVRSYWLKSTSLDRWAEGRSYRVEEAQRCIFTAIHLEYLRNADTLSTSENKTGTVDRYERCQDRFLILAMLMMNVIEGLQMRVQGWLVGCRVQAR</sequence>
<evidence type="ECO:0000313" key="2">
    <source>
        <dbReference type="Proteomes" id="UP001187343"/>
    </source>
</evidence>
<dbReference type="EMBL" id="JAUYZG010000023">
    <property type="protein sequence ID" value="KAK2871393.1"/>
    <property type="molecule type" value="Genomic_DNA"/>
</dbReference>
<dbReference type="Proteomes" id="UP001187343">
    <property type="component" value="Unassembled WGS sequence"/>
</dbReference>
<accession>A0AA88P6X0</accession>
<reference evidence="1" key="1">
    <citation type="submission" date="2023-08" db="EMBL/GenBank/DDBJ databases">
        <title>Chromosome-level Genome Assembly of mud carp (Cirrhinus molitorella).</title>
        <authorList>
            <person name="Liu H."/>
        </authorList>
    </citation>
    <scope>NUCLEOTIDE SEQUENCE</scope>
    <source>
        <strain evidence="1">Prfri</strain>
        <tissue evidence="1">Muscle</tissue>
    </source>
</reference>
<comment type="caution">
    <text evidence="1">The sequence shown here is derived from an EMBL/GenBank/DDBJ whole genome shotgun (WGS) entry which is preliminary data.</text>
</comment>
<protein>
    <submittedName>
        <fullName evidence="1">Uncharacterized protein</fullName>
    </submittedName>
</protein>
<organism evidence="1 2">
    <name type="scientific">Cirrhinus molitorella</name>
    <name type="common">mud carp</name>
    <dbReference type="NCBI Taxonomy" id="172907"/>
    <lineage>
        <taxon>Eukaryota</taxon>
        <taxon>Metazoa</taxon>
        <taxon>Chordata</taxon>
        <taxon>Craniata</taxon>
        <taxon>Vertebrata</taxon>
        <taxon>Euteleostomi</taxon>
        <taxon>Actinopterygii</taxon>
        <taxon>Neopterygii</taxon>
        <taxon>Teleostei</taxon>
        <taxon>Ostariophysi</taxon>
        <taxon>Cypriniformes</taxon>
        <taxon>Cyprinidae</taxon>
        <taxon>Labeoninae</taxon>
        <taxon>Labeonini</taxon>
        <taxon>Cirrhinus</taxon>
    </lineage>
</organism>
<evidence type="ECO:0000313" key="1">
    <source>
        <dbReference type="EMBL" id="KAK2871393.1"/>
    </source>
</evidence>
<proteinExistence type="predicted"/>
<gene>
    <name evidence="1" type="ORF">Q8A67_023920</name>
</gene>
<dbReference type="AlphaFoldDB" id="A0AA88P6X0"/>
<keyword evidence="2" id="KW-1185">Reference proteome</keyword>